<evidence type="ECO:0000256" key="2">
    <source>
        <dbReference type="ARBA" id="ARBA00023034"/>
    </source>
</evidence>
<evidence type="ECO:0000313" key="6">
    <source>
        <dbReference type="EMBL" id="PVH18799.1"/>
    </source>
</evidence>
<feature type="compositionally biased region" description="Basic and acidic residues" evidence="4">
    <location>
        <begin position="263"/>
        <end position="293"/>
    </location>
</feature>
<evidence type="ECO:0000259" key="5">
    <source>
        <dbReference type="PROSITE" id="PS50913"/>
    </source>
</evidence>
<dbReference type="RefSeq" id="XP_025339739.1">
    <property type="nucleotide sequence ID" value="XM_025484808.1"/>
</dbReference>
<proteinExistence type="predicted"/>
<dbReference type="Proteomes" id="UP000244309">
    <property type="component" value="Unassembled WGS sequence"/>
</dbReference>
<dbReference type="Pfam" id="PF10375">
    <property type="entry name" value="GRAB"/>
    <property type="match status" value="1"/>
</dbReference>
<dbReference type="GeneID" id="37006419"/>
<feature type="domain" description="GRIP" evidence="5">
    <location>
        <begin position="343"/>
        <end position="394"/>
    </location>
</feature>
<comment type="caution">
    <text evidence="6">The sequence shown here is derived from an EMBL/GenBank/DDBJ whole genome shotgun (WGS) entry which is preliminary data.</text>
</comment>
<keyword evidence="7" id="KW-1185">Reference proteome</keyword>
<gene>
    <name evidence="6" type="ORF">CXQ85_001088</name>
</gene>
<evidence type="ECO:0000313" key="7">
    <source>
        <dbReference type="Proteomes" id="UP000244309"/>
    </source>
</evidence>
<feature type="region of interest" description="Disordered" evidence="4">
    <location>
        <begin position="263"/>
        <end position="294"/>
    </location>
</feature>
<dbReference type="GO" id="GO:0006888">
    <property type="term" value="P:endoplasmic reticulum to Golgi vesicle-mediated transport"/>
    <property type="evidence" value="ECO:0007669"/>
    <property type="project" value="TreeGrafter"/>
</dbReference>
<dbReference type="GO" id="GO:0007030">
    <property type="term" value="P:Golgi organization"/>
    <property type="evidence" value="ECO:0007669"/>
    <property type="project" value="TreeGrafter"/>
</dbReference>
<dbReference type="AlphaFoldDB" id="A0A2V1ALN2"/>
<keyword evidence="3" id="KW-0175">Coiled coil</keyword>
<accession>A0A2V1ALN2</accession>
<dbReference type="PROSITE" id="PS50913">
    <property type="entry name" value="GRIP"/>
    <property type="match status" value="1"/>
</dbReference>
<dbReference type="InterPro" id="IPR000237">
    <property type="entry name" value="GRIP_dom"/>
</dbReference>
<feature type="compositionally biased region" description="Basic and acidic residues" evidence="4">
    <location>
        <begin position="30"/>
        <end position="49"/>
    </location>
</feature>
<keyword evidence="2" id="KW-0333">Golgi apparatus</keyword>
<dbReference type="STRING" id="45357.A0A2V1ALN2"/>
<name>A0A2V1ALN2_9ASCO</name>
<organism evidence="6 7">
    <name type="scientific">Candidozyma haemuli</name>
    <dbReference type="NCBI Taxonomy" id="45357"/>
    <lineage>
        <taxon>Eukaryota</taxon>
        <taxon>Fungi</taxon>
        <taxon>Dikarya</taxon>
        <taxon>Ascomycota</taxon>
        <taxon>Saccharomycotina</taxon>
        <taxon>Pichiomycetes</taxon>
        <taxon>Metschnikowiaceae</taxon>
        <taxon>Candidozyma</taxon>
    </lineage>
</organism>
<reference evidence="6 7" key="1">
    <citation type="submission" date="2017-12" db="EMBL/GenBank/DDBJ databases">
        <title>Genome Sequence of a Multidrug-Resistant Candida haemulonii Isolate from a Patient with Chronic Leg Ulcers in Israel.</title>
        <authorList>
            <person name="Chow N.A."/>
            <person name="Gade L."/>
            <person name="Batra D."/>
            <person name="Rowe L.A."/>
            <person name="Ben-Ami R."/>
            <person name="Loparev V.N."/>
            <person name="Litvintseva A.P."/>
        </authorList>
    </citation>
    <scope>NUCLEOTIDE SEQUENCE [LARGE SCALE GENOMIC DNA]</scope>
    <source>
        <strain evidence="6 7">B11899</strain>
    </source>
</reference>
<dbReference type="OrthoDB" id="425925at2759"/>
<dbReference type="VEuPathDB" id="FungiDB:CXQ85_001088"/>
<dbReference type="GO" id="GO:0005794">
    <property type="term" value="C:Golgi apparatus"/>
    <property type="evidence" value="ECO:0007669"/>
    <property type="project" value="UniProtKB-SubCell"/>
</dbReference>
<sequence length="430" mass="49049">MADNLKEDDPTLAGVEDGVAPDSSVPLADDLEKTVDSEIKANGDAKETEEVQQQNDSNGKIEDDESLKRQLEETRKERDDAKLQLEGIIGKLSGMKTMFQNYKATQAELDELKEQSGKWSETKDELEAENGKLEESVKALTEELKNLNGECDRLSTQDSDLRRELQAKDQELQDEKYRLEMELRTAQKSASGQKSEYSELKLAKEELDMENRNLRSIIDELKTKLSDKDEEIKKHDRKADETKLEYDDKVETLRGEVEELKKEVETSKKATQLEKDEKEKLQGDLKHSQDELQRATTEASEVQTLKEEIHSKSIIIGKLRHEAIILNEHLTKSLGMLKQQSSNDNNTIDRELISNVILNFLQIPRGDAKKFEALQLISVLLEWDEQRKVQAGLSHGSSNKNREGESRTRNFVSLWTDFLEKESTKGNSGK</sequence>
<dbReference type="InterPro" id="IPR019459">
    <property type="entry name" value="GRAB"/>
</dbReference>
<feature type="region of interest" description="Disordered" evidence="4">
    <location>
        <begin position="1"/>
        <end position="67"/>
    </location>
</feature>
<dbReference type="PANTHER" id="PTHR18921">
    <property type="entry name" value="MYOSIN HEAVY CHAIN - RELATED"/>
    <property type="match status" value="1"/>
</dbReference>
<dbReference type="GO" id="GO:0031267">
    <property type="term" value="F:small GTPase binding"/>
    <property type="evidence" value="ECO:0007669"/>
    <property type="project" value="TreeGrafter"/>
</dbReference>
<protein>
    <recommendedName>
        <fullName evidence="5">GRIP domain-containing protein</fullName>
    </recommendedName>
</protein>
<dbReference type="EMBL" id="PKFO01000001">
    <property type="protein sequence ID" value="PVH18799.1"/>
    <property type="molecule type" value="Genomic_DNA"/>
</dbReference>
<evidence type="ECO:0000256" key="3">
    <source>
        <dbReference type="ARBA" id="ARBA00023054"/>
    </source>
</evidence>
<comment type="subcellular location">
    <subcellularLocation>
        <location evidence="1">Golgi apparatus</location>
    </subcellularLocation>
</comment>
<evidence type="ECO:0000256" key="1">
    <source>
        <dbReference type="ARBA" id="ARBA00004555"/>
    </source>
</evidence>
<dbReference type="PANTHER" id="PTHR18921:SF2">
    <property type="entry name" value="THYROID RECEPTOR-INTERACTING PROTEIN 11"/>
    <property type="match status" value="1"/>
</dbReference>
<evidence type="ECO:0000256" key="4">
    <source>
        <dbReference type="SAM" id="MobiDB-lite"/>
    </source>
</evidence>